<evidence type="ECO:0000313" key="16">
    <source>
        <dbReference type="EMBL" id="KAK6622529.1"/>
    </source>
</evidence>
<evidence type="ECO:0000256" key="14">
    <source>
        <dbReference type="ARBA" id="ARBA00030693"/>
    </source>
</evidence>
<dbReference type="Proteomes" id="UP001359485">
    <property type="component" value="Unassembled WGS sequence"/>
</dbReference>
<dbReference type="Pfam" id="PF08506">
    <property type="entry name" value="Cse1"/>
    <property type="match status" value="1"/>
</dbReference>
<keyword evidence="8" id="KW-0963">Cytoplasm</keyword>
<keyword evidence="12" id="KW-0472">Membrane</keyword>
<evidence type="ECO:0000256" key="4">
    <source>
        <dbReference type="ARBA" id="ARBA00008135"/>
    </source>
</evidence>
<sequence length="1152" mass="130877">MLEGMELTDSNISTLSEYLKHTLNPDVGVRRPAEKFLESVEVNKNYPLLLLYLVDNSEIDLTIRVAGSVAFKNYVKRNWGVEEGSTDRIHGDDRNAIKTLIVDMMLKSPELVQKQLSDAVSTIGSYDFPWKWPGLIDQMIEKFSSGDFHIINGVLQTAHSLFKKYRHQFKSQTLWEEIKFVLDKFAKPLTDLLNATMNLAGGLKEVEALKVISSSLTMICKVFYSLNFQDLPEFFEDNMETWMTHFLTLLSFDVKELHTMDDDEAGILERLKGQICDNISLYAQKYDEEFSNYMPVFFSAVKSLLISSGQQPKYDNLVSNALGFMANVADRKHYSLYQDPVILNEICNNVIIPNLEFRASDEELFEDNAEEYIRRDIEGSDVDTRRRAACDLVKALAKRFEQNMMSIFGQYVEAMLSQYSSNPAQNWKSKDAACFLVTSLASRGQTERHGVTQTSELVNLSDFANFHIFIELSQQDVNAFPVVKADAIKYIMVFRSVLPKKIVVSCLPDLVRFLLSTSPVVHTYAAAAIEKILALKAADHSNLILKEEVAPVAGDLLVNLFRVLDTPVSHENEYVMKGIMRSFVILQTAIIPYLGELLPKLTQKLSVISRNPSKPHFNHYLFETLALSIKIVCSQTPEAVSSFEQALFPTFEGILQQDVQEFIPYVFQLLSMLLELLVNKVDRMPDAYFAVIPCLLAPVLWERSGNVKPLVRLLQAAIVLSPRQIVEENLLNGILGVFQKLIASKVNSHEGFALMEHLIHFLPQEAMKPYVKQVFVLIFTRLQTSKTAKFIKSVIRFLSFYITRYSPLELIDLIDSIQAGMFGMVLERIVIPDIRKISGVTDKKIAAVGVTKILCECEPIFNGSYSKYWSPLLNSLVGLFEIPEDQLIQLEDKSANVEDNLEYSPAYSQLAHAQKPAFDPFVEVTDPRLFLAQNLGKLSLRAPGRVLPLIGTLGDAEKSFLTQYLAAANMLTYKVIFNSLLKLKAPLRVGSTACYSDGGFHDERIHIGKREWVGYGVISPPNYVDRVDFPMPAVRFQEIKGDLIALKEKEKGDWRKLSLEEKKKLYRASFCQTFSEVYAPTGQWKSILGWSFVLTSIGLVIFILQKVFITNEWPETFNEEKRQQILRRMLVSQYGYATGVAAKWDYEKDDWK</sequence>
<dbReference type="PRINTS" id="PR01873">
    <property type="entry name" value="CYTCOXIDASE4"/>
</dbReference>
<dbReference type="InterPro" id="IPR011989">
    <property type="entry name" value="ARM-like"/>
</dbReference>
<evidence type="ECO:0000256" key="12">
    <source>
        <dbReference type="ARBA" id="ARBA00023136"/>
    </source>
</evidence>
<dbReference type="InterPro" id="IPR001494">
    <property type="entry name" value="Importin-beta_N"/>
</dbReference>
<dbReference type="Pfam" id="PF02936">
    <property type="entry name" value="COX4"/>
    <property type="match status" value="1"/>
</dbReference>
<protein>
    <recommendedName>
        <fullName evidence="6">Exportin-2</fullName>
    </recommendedName>
    <alternativeName>
        <fullName evidence="14">Importin-alpha re-exporter</fullName>
    </alternativeName>
</protein>
<evidence type="ECO:0000259" key="15">
    <source>
        <dbReference type="PROSITE" id="PS50166"/>
    </source>
</evidence>
<dbReference type="PANTHER" id="PTHR10997:SF8">
    <property type="entry name" value="EXPORTIN-2"/>
    <property type="match status" value="1"/>
</dbReference>
<dbReference type="Gene3D" id="1.10.442.10">
    <property type="entry name" value="Cytochrome c oxidase subunit IV"/>
    <property type="match status" value="1"/>
</dbReference>
<evidence type="ECO:0000256" key="2">
    <source>
        <dbReference type="ARBA" id="ARBA00004434"/>
    </source>
</evidence>
<organism evidence="16 17">
    <name type="scientific">Polyplax serrata</name>
    <name type="common">Common mouse louse</name>
    <dbReference type="NCBI Taxonomy" id="468196"/>
    <lineage>
        <taxon>Eukaryota</taxon>
        <taxon>Metazoa</taxon>
        <taxon>Ecdysozoa</taxon>
        <taxon>Arthropoda</taxon>
        <taxon>Hexapoda</taxon>
        <taxon>Insecta</taxon>
        <taxon>Pterygota</taxon>
        <taxon>Neoptera</taxon>
        <taxon>Paraneoptera</taxon>
        <taxon>Psocodea</taxon>
        <taxon>Troctomorpha</taxon>
        <taxon>Phthiraptera</taxon>
        <taxon>Anoplura</taxon>
        <taxon>Polyplacidae</taxon>
        <taxon>Polyplax</taxon>
    </lineage>
</organism>
<evidence type="ECO:0000256" key="6">
    <source>
        <dbReference type="ARBA" id="ARBA00018945"/>
    </source>
</evidence>
<dbReference type="Pfam" id="PF03378">
    <property type="entry name" value="CAS_CSE1"/>
    <property type="match status" value="1"/>
</dbReference>
<dbReference type="InterPro" id="IPR016024">
    <property type="entry name" value="ARM-type_fold"/>
</dbReference>
<evidence type="ECO:0000256" key="11">
    <source>
        <dbReference type="ARBA" id="ARBA00023128"/>
    </source>
</evidence>
<evidence type="ECO:0000256" key="1">
    <source>
        <dbReference type="ARBA" id="ARBA00004123"/>
    </source>
</evidence>
<keyword evidence="9" id="KW-0999">Mitochondrion inner membrane</keyword>
<evidence type="ECO:0000313" key="17">
    <source>
        <dbReference type="Proteomes" id="UP001359485"/>
    </source>
</evidence>
<dbReference type="InterPro" id="IPR013288">
    <property type="entry name" value="Cyt_c_oxidase_su4"/>
</dbReference>
<dbReference type="PANTHER" id="PTHR10997">
    <property type="entry name" value="IMPORTIN-7, 8, 11"/>
    <property type="match status" value="1"/>
</dbReference>
<dbReference type="Gene3D" id="1.25.10.10">
    <property type="entry name" value="Leucine-rich Repeat Variant"/>
    <property type="match status" value="1"/>
</dbReference>
<dbReference type="PROSITE" id="PS50166">
    <property type="entry name" value="IMPORTIN_B_NT"/>
    <property type="match status" value="1"/>
</dbReference>
<accession>A0ABR1AMN3</accession>
<keyword evidence="11" id="KW-0496">Mitochondrion</keyword>
<dbReference type="InterPro" id="IPR005043">
    <property type="entry name" value="XPO2_C"/>
</dbReference>
<dbReference type="EMBL" id="JAWJWF010000047">
    <property type="protein sequence ID" value="KAK6622529.1"/>
    <property type="molecule type" value="Genomic_DNA"/>
</dbReference>
<dbReference type="InterPro" id="IPR013713">
    <property type="entry name" value="XPO2_central"/>
</dbReference>
<dbReference type="InterPro" id="IPR004203">
    <property type="entry name" value="Cyt_c_oxidase_su4_fam"/>
</dbReference>
<dbReference type="SMART" id="SM00913">
    <property type="entry name" value="IBN_N"/>
    <property type="match status" value="1"/>
</dbReference>
<keyword evidence="13" id="KW-0539">Nucleus</keyword>
<reference evidence="16 17" key="1">
    <citation type="submission" date="2023-09" db="EMBL/GenBank/DDBJ databases">
        <title>Genomes of two closely related lineages of the louse Polyplax serrata with different host specificities.</title>
        <authorList>
            <person name="Martinu J."/>
            <person name="Tarabai H."/>
            <person name="Stefka J."/>
            <person name="Hypsa V."/>
        </authorList>
    </citation>
    <scope>NUCLEOTIDE SEQUENCE [LARGE SCALE GENOMIC DNA]</scope>
    <source>
        <strain evidence="16">98ZLc_SE</strain>
    </source>
</reference>
<keyword evidence="7" id="KW-0813">Transport</keyword>
<gene>
    <name evidence="16" type="ORF">RUM44_002341</name>
</gene>
<evidence type="ECO:0000256" key="13">
    <source>
        <dbReference type="ARBA" id="ARBA00023242"/>
    </source>
</evidence>
<dbReference type="Pfam" id="PF03810">
    <property type="entry name" value="IBN_N"/>
    <property type="match status" value="1"/>
</dbReference>
<evidence type="ECO:0000256" key="5">
    <source>
        <dbReference type="ARBA" id="ARBA00008669"/>
    </source>
</evidence>
<comment type="caution">
    <text evidence="16">The sequence shown here is derived from an EMBL/GenBank/DDBJ whole genome shotgun (WGS) entry which is preliminary data.</text>
</comment>
<dbReference type="SUPFAM" id="SSF81406">
    <property type="entry name" value="Mitochondrial cytochrome c oxidase subunit IV"/>
    <property type="match status" value="1"/>
</dbReference>
<comment type="similarity">
    <text evidence="5">Belongs to the XPO2/CSE1 family.</text>
</comment>
<keyword evidence="10" id="KW-0653">Protein transport</keyword>
<evidence type="ECO:0000256" key="8">
    <source>
        <dbReference type="ARBA" id="ARBA00022490"/>
    </source>
</evidence>
<dbReference type="SUPFAM" id="SSF48371">
    <property type="entry name" value="ARM repeat"/>
    <property type="match status" value="1"/>
</dbReference>
<feature type="domain" description="Importin N-terminal" evidence="15">
    <location>
        <begin position="33"/>
        <end position="107"/>
    </location>
</feature>
<proteinExistence type="inferred from homology"/>
<comment type="similarity">
    <text evidence="4">Belongs to the cytochrome c oxidase IV family.</text>
</comment>
<dbReference type="CDD" id="cd00922">
    <property type="entry name" value="Cyt_c_Oxidase_IV"/>
    <property type="match status" value="1"/>
</dbReference>
<evidence type="ECO:0000256" key="9">
    <source>
        <dbReference type="ARBA" id="ARBA00022792"/>
    </source>
</evidence>
<keyword evidence="17" id="KW-1185">Reference proteome</keyword>
<evidence type="ECO:0000256" key="3">
    <source>
        <dbReference type="ARBA" id="ARBA00004496"/>
    </source>
</evidence>
<name>A0ABR1AMN3_POLSC</name>
<dbReference type="InterPro" id="IPR036639">
    <property type="entry name" value="Cyt_c_oxidase_su4_sf"/>
</dbReference>
<comment type="subcellular location">
    <subcellularLocation>
        <location evidence="3">Cytoplasm</location>
    </subcellularLocation>
    <subcellularLocation>
        <location evidence="2">Mitochondrion inner membrane</location>
        <topology evidence="2">Single-pass membrane protein</topology>
    </subcellularLocation>
    <subcellularLocation>
        <location evidence="1">Nucleus</location>
    </subcellularLocation>
</comment>
<evidence type="ECO:0000256" key="7">
    <source>
        <dbReference type="ARBA" id="ARBA00022448"/>
    </source>
</evidence>
<evidence type="ECO:0000256" key="10">
    <source>
        <dbReference type="ARBA" id="ARBA00022927"/>
    </source>
</evidence>